<dbReference type="GO" id="GO:0030145">
    <property type="term" value="F:manganese ion binding"/>
    <property type="evidence" value="ECO:0007669"/>
    <property type="project" value="InterPro"/>
</dbReference>
<name>A0A264VLZ6_PRORE</name>
<dbReference type="Proteomes" id="UP001155882">
    <property type="component" value="Unassembled WGS sequence"/>
</dbReference>
<evidence type="ECO:0000256" key="3">
    <source>
        <dbReference type="ARBA" id="ARBA00008766"/>
    </source>
</evidence>
<dbReference type="SMART" id="SM01011">
    <property type="entry name" value="AMP_N"/>
    <property type="match status" value="1"/>
</dbReference>
<dbReference type="SUPFAM" id="SSF53092">
    <property type="entry name" value="Creatinase/prolidase N-terminal domain"/>
    <property type="match status" value="1"/>
</dbReference>
<reference evidence="17" key="5">
    <citation type="submission" date="2022-10" db="EMBL/GenBank/DDBJ databases">
        <title>Bacterial isolates recovered from the One Health project in Brazil.</title>
        <authorList>
            <person name="Valiatti T.B."/>
            <person name="Santos F."/>
            <person name="Cayo R."/>
            <person name="Gales A.C."/>
        </authorList>
    </citation>
    <scope>NUCLEOTIDE SEQUENCE</scope>
    <source>
        <strain evidence="17">PVR188</strain>
    </source>
</reference>
<dbReference type="AlphaFoldDB" id="A0A264VLZ6"/>
<reference evidence="19" key="3">
    <citation type="submission" date="2021-06" db="EMBL/GenBank/DDBJ databases">
        <title>Emergence of genetically related NDM-1-producing Providencia rettgeri strains in Argentina.</title>
        <authorList>
            <person name="Pasteran F."/>
            <person name="Meo A."/>
            <person name="Gomez S."/>
            <person name="Derdoy L."/>
            <person name="Albronoz E."/>
            <person name="Faccone D."/>
            <person name="Guerriero L."/>
            <person name="Archuby D."/>
            <person name="Tarzia A."/>
            <person name="Lopez M."/>
            <person name="Corso A."/>
        </authorList>
    </citation>
    <scope>NUCLEOTIDE SEQUENCE</scope>
    <source>
        <strain evidence="19">PreM15628</strain>
    </source>
</reference>
<evidence type="ECO:0000313" key="20">
    <source>
        <dbReference type="Proteomes" id="UP000216001"/>
    </source>
</evidence>
<dbReference type="PANTHER" id="PTHR43226">
    <property type="entry name" value="XAA-PRO AMINOPEPTIDASE 3"/>
    <property type="match status" value="1"/>
</dbReference>
<evidence type="ECO:0000256" key="4">
    <source>
        <dbReference type="ARBA" id="ARBA00012574"/>
    </source>
</evidence>
<evidence type="ECO:0000313" key="16">
    <source>
        <dbReference type="EMBL" id="MBW3118020.1"/>
    </source>
</evidence>
<reference evidence="15" key="2">
    <citation type="submission" date="2020-05" db="EMBL/GenBank/DDBJ databases">
        <authorList>
            <person name="Delgado-Blas J."/>
        </authorList>
    </citation>
    <scope>NUCLEOTIDE SEQUENCE</scope>
    <source>
        <strain evidence="15">BB1453</strain>
    </source>
</reference>
<keyword evidence="5" id="KW-0645">Protease</keyword>
<keyword evidence="7 15" id="KW-0378">Hydrolase</keyword>
<sequence>MNKQEFISRRNALLAQMQPGSAAIIFSAPPAQRNADCEYPYRQHSDFLYLTGFSEPEAVLVLIKSDEKHSHSVLFNRVRDLTAEIWFGRRLGQDAAPEKLGIDKALPFNEIEEQLYQLLNGLDVVYHAQGEFAYADKLVFDALDILRKGSRRHLRAPQTLVDWRPIVHEMRLFKSEEEINTLRMAGRISALAHVRAMETCRPNMYEYQLCGELEHEFTRHGARFPSYNSIVGSGENACILHYTENESLMKDGELVLIDAGAEFEGYAGDITRTFPVNGKFSQAQREIYDIVLKALNTALELYRPGTSIHEVTREIVRIKTEGLVALGILQGDVDQLIENKAYQPFFMHGLSHWLGLDVHDVGFYGTDRDRTLEVGMVLTVEPGLYIAPDADVPPQYRGIGVRIEDDIVITENGNENLTDLVVKDPDEIEALMAAATHNLG</sequence>
<dbReference type="InterPro" id="IPR036005">
    <property type="entry name" value="Creatinase/aminopeptidase-like"/>
</dbReference>
<dbReference type="EMBL" id="JAHWLI010000061">
    <property type="protein sequence ID" value="MBW3118020.1"/>
    <property type="molecule type" value="Genomic_DNA"/>
</dbReference>
<dbReference type="EMBL" id="CP076405">
    <property type="protein sequence ID" value="QWQ21953.1"/>
    <property type="molecule type" value="Genomic_DNA"/>
</dbReference>
<dbReference type="RefSeq" id="WP_004261898.1">
    <property type="nucleotide sequence ID" value="NZ_ABDWLN020000003.1"/>
</dbReference>
<dbReference type="Proteomes" id="UP000682358">
    <property type="component" value="Chromosome"/>
</dbReference>
<dbReference type="Proteomes" id="UP000834611">
    <property type="component" value="Unassembled WGS sequence"/>
</dbReference>
<dbReference type="Pfam" id="PF05195">
    <property type="entry name" value="AMP_N"/>
    <property type="match status" value="1"/>
</dbReference>
<dbReference type="Gene3D" id="3.90.230.10">
    <property type="entry name" value="Creatinase/methionine aminopeptidase superfamily"/>
    <property type="match status" value="1"/>
</dbReference>
<dbReference type="STRING" id="587.RB151_030100"/>
<comment type="similarity">
    <text evidence="3 13">Belongs to the peptidase M24B family.</text>
</comment>
<dbReference type="Proteomes" id="UP000216001">
    <property type="component" value="Unassembled WGS sequence"/>
</dbReference>
<evidence type="ECO:0000256" key="2">
    <source>
        <dbReference type="ARBA" id="ARBA00001936"/>
    </source>
</evidence>
<dbReference type="GO" id="GO:0070006">
    <property type="term" value="F:metalloaminopeptidase activity"/>
    <property type="evidence" value="ECO:0007669"/>
    <property type="project" value="InterPro"/>
</dbReference>
<evidence type="ECO:0000313" key="17">
    <source>
        <dbReference type="EMBL" id="MDI9094490.1"/>
    </source>
</evidence>
<reference evidence="18 20" key="1">
    <citation type="submission" date="2017-07" db="EMBL/GenBank/DDBJ databases">
        <title>blaIMP-27 on transferable plasmids in Proteus mirabilis and Providencia rettgeri.</title>
        <authorList>
            <person name="Potter R."/>
        </authorList>
    </citation>
    <scope>NUCLEOTIDE SEQUENCE [LARGE SCALE GENOMIC DNA]</scope>
    <source>
        <strain evidence="18 20">PR1</strain>
    </source>
</reference>
<evidence type="ECO:0000313" key="18">
    <source>
        <dbReference type="EMBL" id="OZS72354.1"/>
    </source>
</evidence>
<evidence type="ECO:0000256" key="13">
    <source>
        <dbReference type="RuleBase" id="RU000590"/>
    </source>
</evidence>
<dbReference type="NCBIfam" id="NF008131">
    <property type="entry name" value="PRK10879.1"/>
    <property type="match status" value="1"/>
</dbReference>
<accession>A0A264VLZ6</accession>
<reference evidence="16" key="4">
    <citation type="submission" date="2021-07" db="EMBL/GenBank/DDBJ databases">
        <authorList>
            <person name="Stanton E."/>
        </authorList>
    </citation>
    <scope>NUCLEOTIDE SEQUENCE</scope>
    <source>
        <strain evidence="16">2021EL-01139</strain>
    </source>
</reference>
<dbReference type="SUPFAM" id="SSF55920">
    <property type="entry name" value="Creatinase/aminopeptidase"/>
    <property type="match status" value="1"/>
</dbReference>
<protein>
    <recommendedName>
        <fullName evidence="10">Xaa-Pro aminopeptidase</fullName>
        <ecNumber evidence="4">3.4.11.9</ecNumber>
    </recommendedName>
    <alternativeName>
        <fullName evidence="11">Aminopeptidase P II</fullName>
    </alternativeName>
    <alternativeName>
        <fullName evidence="12">X-Pro aminopeptidase</fullName>
    </alternativeName>
</protein>
<evidence type="ECO:0000313" key="19">
    <source>
        <dbReference type="EMBL" id="QWQ21953.1"/>
    </source>
</evidence>
<dbReference type="PANTHER" id="PTHR43226:SF4">
    <property type="entry name" value="XAA-PRO AMINOPEPTIDASE 3"/>
    <property type="match status" value="1"/>
</dbReference>
<dbReference type="EMBL" id="NOWC01000039">
    <property type="protein sequence ID" value="OZS72354.1"/>
    <property type="molecule type" value="Genomic_DNA"/>
</dbReference>
<evidence type="ECO:0000256" key="1">
    <source>
        <dbReference type="ARBA" id="ARBA00001424"/>
    </source>
</evidence>
<evidence type="ECO:0000313" key="15">
    <source>
        <dbReference type="EMBL" id="CAB5698276.1"/>
    </source>
</evidence>
<dbReference type="InterPro" id="IPR007865">
    <property type="entry name" value="Aminopep_P_N"/>
</dbReference>
<proteinExistence type="inferred from homology"/>
<dbReference type="Gene3D" id="3.40.350.10">
    <property type="entry name" value="Creatinase/prolidase N-terminal domain"/>
    <property type="match status" value="1"/>
</dbReference>
<organism evidence="18 20">
    <name type="scientific">Providencia rettgeri</name>
    <dbReference type="NCBI Taxonomy" id="587"/>
    <lineage>
        <taxon>Bacteria</taxon>
        <taxon>Pseudomonadati</taxon>
        <taxon>Pseudomonadota</taxon>
        <taxon>Gammaproteobacteria</taxon>
        <taxon>Enterobacterales</taxon>
        <taxon>Morganellaceae</taxon>
        <taxon>Providencia</taxon>
    </lineage>
</organism>
<dbReference type="EMBL" id="JAOWIN010000014">
    <property type="protein sequence ID" value="MDI9094490.1"/>
    <property type="molecule type" value="Genomic_DNA"/>
</dbReference>
<evidence type="ECO:0000256" key="7">
    <source>
        <dbReference type="ARBA" id="ARBA00022801"/>
    </source>
</evidence>
<feature type="domain" description="Aminopeptidase P N-terminal" evidence="14">
    <location>
        <begin position="1"/>
        <end position="136"/>
    </location>
</feature>
<comment type="cofactor">
    <cofactor evidence="2">
        <name>Mn(2+)</name>
        <dbReference type="ChEBI" id="CHEBI:29035"/>
    </cofactor>
</comment>
<dbReference type="GO" id="GO:0006508">
    <property type="term" value="P:proteolysis"/>
    <property type="evidence" value="ECO:0007669"/>
    <property type="project" value="UniProtKB-KW"/>
</dbReference>
<evidence type="ECO:0000256" key="5">
    <source>
        <dbReference type="ARBA" id="ARBA00022670"/>
    </source>
</evidence>
<keyword evidence="6 13" id="KW-0479">Metal-binding</keyword>
<evidence type="ECO:0000256" key="9">
    <source>
        <dbReference type="ARBA" id="ARBA00023211"/>
    </source>
</evidence>
<keyword evidence="18" id="KW-0031">Aminopeptidase</keyword>
<keyword evidence="8" id="KW-0482">Metalloprotease</keyword>
<keyword evidence="9" id="KW-0464">Manganese</keyword>
<dbReference type="InterPro" id="IPR052433">
    <property type="entry name" value="X-Pro_dipept-like"/>
</dbReference>
<comment type="catalytic activity">
    <reaction evidence="1">
        <text>Release of any N-terminal amino acid, including proline, that is linked to proline, even from a dipeptide or tripeptide.</text>
        <dbReference type="EC" id="3.4.11.9"/>
    </reaction>
</comment>
<evidence type="ECO:0000256" key="12">
    <source>
        <dbReference type="ARBA" id="ARBA00081411"/>
    </source>
</evidence>
<gene>
    <name evidence="15" type="primary">pepP</name>
    <name evidence="18" type="ORF">CHI95_22365</name>
    <name evidence="15" type="ORF">GHA_02426</name>
    <name evidence="19" type="ORF">KOF27_06380</name>
    <name evidence="16" type="ORF">KYI77_16345</name>
    <name evidence="17" type="ORF">OGX73_17845</name>
</gene>
<dbReference type="EC" id="3.4.11.9" evidence="4"/>
<dbReference type="Pfam" id="PF00557">
    <property type="entry name" value="Peptidase_M24"/>
    <property type="match status" value="1"/>
</dbReference>
<dbReference type="FunFam" id="3.90.230.10:FF:000002">
    <property type="entry name" value="Xaa-Pro aminopeptidase 3"/>
    <property type="match status" value="1"/>
</dbReference>
<evidence type="ECO:0000256" key="8">
    <source>
        <dbReference type="ARBA" id="ARBA00023049"/>
    </source>
</evidence>
<dbReference type="PROSITE" id="PS00491">
    <property type="entry name" value="PROLINE_PEPTIDASE"/>
    <property type="match status" value="1"/>
</dbReference>
<evidence type="ECO:0000256" key="11">
    <source>
        <dbReference type="ARBA" id="ARBA00075356"/>
    </source>
</evidence>
<evidence type="ECO:0000256" key="6">
    <source>
        <dbReference type="ARBA" id="ARBA00022723"/>
    </source>
</evidence>
<dbReference type="Proteomes" id="UP001159001">
    <property type="component" value="Unassembled WGS sequence"/>
</dbReference>
<dbReference type="EMBL" id="CAHPSF010000006">
    <property type="protein sequence ID" value="CAB5698276.1"/>
    <property type="molecule type" value="Genomic_DNA"/>
</dbReference>
<dbReference type="InterPro" id="IPR001131">
    <property type="entry name" value="Peptidase_M24B_aminopep-P_CS"/>
</dbReference>
<evidence type="ECO:0000259" key="14">
    <source>
        <dbReference type="SMART" id="SM01011"/>
    </source>
</evidence>
<dbReference type="InterPro" id="IPR029149">
    <property type="entry name" value="Creatin/AminoP/Spt16_N"/>
</dbReference>
<dbReference type="CDD" id="cd01087">
    <property type="entry name" value="Prolidase"/>
    <property type="match status" value="1"/>
</dbReference>
<dbReference type="InterPro" id="IPR000994">
    <property type="entry name" value="Pept_M24"/>
</dbReference>
<evidence type="ECO:0000256" key="10">
    <source>
        <dbReference type="ARBA" id="ARBA00069363"/>
    </source>
</evidence>
<dbReference type="GO" id="GO:0005829">
    <property type="term" value="C:cytosol"/>
    <property type="evidence" value="ECO:0007669"/>
    <property type="project" value="TreeGrafter"/>
</dbReference>